<sequence length="108" mass="12377">MKGKATFQFLIIYLGCCNLLDGFVTFLGLQNGWIEEVNPLMRSLYEWHPIAFLSYKTGISLLLLSFLLFNKQIKSVIVPILLSVASIIYTFLLCLHVYWVLLLSFIAI</sequence>
<gene>
    <name evidence="3" type="ORF">QO000_001340</name>
</gene>
<keyword evidence="1" id="KW-1133">Transmembrane helix</keyword>
<organism evidence="3 4">
    <name type="scientific">Guptibacillus hwajinpoensis</name>
    <dbReference type="NCBI Taxonomy" id="208199"/>
    <lineage>
        <taxon>Bacteria</taxon>
        <taxon>Bacillati</taxon>
        <taxon>Bacillota</taxon>
        <taxon>Bacilli</taxon>
        <taxon>Bacillales</taxon>
        <taxon>Guptibacillaceae</taxon>
        <taxon>Guptibacillus</taxon>
    </lineage>
</organism>
<reference evidence="3" key="1">
    <citation type="submission" date="2023-07" db="EMBL/GenBank/DDBJ databases">
        <title>Genomic Encyclopedia of Type Strains, Phase IV (KMG-IV): sequencing the most valuable type-strain genomes for metagenomic binning, comparative biology and taxonomic classification.</title>
        <authorList>
            <person name="Goeker M."/>
        </authorList>
    </citation>
    <scope>NUCLEOTIDE SEQUENCE [LARGE SCALE GENOMIC DNA]</scope>
    <source>
        <strain evidence="3">JSM 076093</strain>
    </source>
</reference>
<accession>A0ABU0JZ44</accession>
<dbReference type="EMBL" id="JAUSWM010000002">
    <property type="protein sequence ID" value="MDQ0482371.1"/>
    <property type="molecule type" value="Genomic_DNA"/>
</dbReference>
<proteinExistence type="predicted"/>
<evidence type="ECO:0000313" key="3">
    <source>
        <dbReference type="EMBL" id="MDQ0482371.1"/>
    </source>
</evidence>
<keyword evidence="1" id="KW-0812">Transmembrane</keyword>
<feature type="transmembrane region" description="Helical" evidence="1">
    <location>
        <begin position="49"/>
        <end position="69"/>
    </location>
</feature>
<feature type="transmembrane region" description="Helical" evidence="1">
    <location>
        <begin position="76"/>
        <end position="101"/>
    </location>
</feature>
<evidence type="ECO:0000256" key="1">
    <source>
        <dbReference type="SAM" id="Phobius"/>
    </source>
</evidence>
<evidence type="ECO:0000259" key="2">
    <source>
        <dbReference type="Pfam" id="PF18902"/>
    </source>
</evidence>
<protein>
    <recommendedName>
        <fullName evidence="2">DUF5658 domain-containing protein</fullName>
    </recommendedName>
</protein>
<evidence type="ECO:0000313" key="4">
    <source>
        <dbReference type="Proteomes" id="UP001226720"/>
    </source>
</evidence>
<comment type="caution">
    <text evidence="3">The sequence shown here is derived from an EMBL/GenBank/DDBJ whole genome shotgun (WGS) entry which is preliminary data.</text>
</comment>
<dbReference type="Proteomes" id="UP001226720">
    <property type="component" value="Unassembled WGS sequence"/>
</dbReference>
<dbReference type="GeneID" id="301329208"/>
<keyword evidence="4" id="KW-1185">Reference proteome</keyword>
<feature type="transmembrane region" description="Helical" evidence="1">
    <location>
        <begin position="7"/>
        <end position="29"/>
    </location>
</feature>
<keyword evidence="1" id="KW-0472">Membrane</keyword>
<dbReference type="InterPro" id="IPR043717">
    <property type="entry name" value="DUF5658"/>
</dbReference>
<name>A0ABU0JZ44_9BACL</name>
<feature type="domain" description="DUF5658" evidence="2">
    <location>
        <begin position="13"/>
        <end position="101"/>
    </location>
</feature>
<dbReference type="RefSeq" id="WP_307071136.1">
    <property type="nucleotide sequence ID" value="NZ_JAQRMZ010000001.1"/>
</dbReference>
<dbReference type="Pfam" id="PF18902">
    <property type="entry name" value="DUF5658"/>
    <property type="match status" value="1"/>
</dbReference>